<name>A0A212KY44_9HYPH</name>
<dbReference type="AlphaFoldDB" id="A0A212KY44"/>
<sequence length="461" mass="49236">MITFTPADEMHRLAKRAMDNGTVASRQEAEALLRGYRIALSIGPDEAIDRHHQAALLTAVELGRRVFLGGVTVEGDLDVPLNVPVSPGQTLRHAVAAAGGTPGAATAGIPHISIGGLAKQKSDGFSIRAVFDGWRGGIVPGHAEGPDRGEIGSMALAPMLAAALAINEAFLHLSGDSPFAGKRTAGLNLWNLSRSTDWMSCDASTPELSYLPSRLWLIGLGHLGQAYLWGLGLLPYSADAKVELLLQDVDVITPSTESTSILSDRTMLGEKKTRVTAKWAERRGFATAITERLFDETCLRHHNEPSIALCGLDNAVGRRALDQVGFDFVVEAGLGRGHQDFRSLLIHTLPGEMSANTLWKDEDEGSQTAVDAAAYRKMLDEGSLDRCGVTLLAGKAVGAPFVGAVAATLVLAEVLRLLHGGALHRMVDMNLVDLAYVRAVPQLRDFSAFNPGFFTAEGRRP</sequence>
<accession>A0A212KY44</accession>
<proteinExistence type="predicted"/>
<organism evidence="1">
    <name type="scientific">uncultured Pleomorphomonas sp</name>
    <dbReference type="NCBI Taxonomy" id="442121"/>
    <lineage>
        <taxon>Bacteria</taxon>
        <taxon>Pseudomonadati</taxon>
        <taxon>Pseudomonadota</taxon>
        <taxon>Alphaproteobacteria</taxon>
        <taxon>Hyphomicrobiales</taxon>
        <taxon>Pleomorphomonadaceae</taxon>
        <taxon>Pleomorphomonas</taxon>
        <taxon>environmental samples</taxon>
    </lineage>
</organism>
<evidence type="ECO:0000313" key="1">
    <source>
        <dbReference type="EMBL" id="SCM70224.1"/>
    </source>
</evidence>
<protein>
    <submittedName>
        <fullName evidence="1">UBA/ThiF-type NAD/FAD binding fold containing protein</fullName>
    </submittedName>
</protein>
<dbReference type="RefSeq" id="WP_288195476.1">
    <property type="nucleotide sequence ID" value="NZ_LT608334.1"/>
</dbReference>
<reference evidence="1" key="1">
    <citation type="submission" date="2016-08" db="EMBL/GenBank/DDBJ databases">
        <authorList>
            <person name="Seilhamer J.J."/>
        </authorList>
    </citation>
    <scope>NUCLEOTIDE SEQUENCE</scope>
    <source>
        <strain evidence="1">86</strain>
    </source>
</reference>
<gene>
    <name evidence="1" type="ORF">KL86PLE_10080</name>
</gene>
<dbReference type="EMBL" id="FMJD01000001">
    <property type="protein sequence ID" value="SCM70224.1"/>
    <property type="molecule type" value="Genomic_DNA"/>
</dbReference>